<keyword evidence="3" id="KW-0969">Cilium</keyword>
<evidence type="ECO:0000256" key="2">
    <source>
        <dbReference type="ARBA" id="ARBA00022927"/>
    </source>
</evidence>
<dbReference type="RefSeq" id="WP_264851654.1">
    <property type="nucleotide sequence ID" value="NZ_BRXR01000001.1"/>
</dbReference>
<evidence type="ECO:0000313" key="4">
    <source>
        <dbReference type="Proteomes" id="UP001208567"/>
    </source>
</evidence>
<protein>
    <submittedName>
        <fullName evidence="3">Flagellar assembly protein FliH</fullName>
    </submittedName>
</protein>
<comment type="caution">
    <text evidence="3">The sequence shown here is derived from an EMBL/GenBank/DDBJ whole genome shotgun (WGS) entry which is preliminary data.</text>
</comment>
<organism evidence="3 4">
    <name type="scientific">Clostridium omnivorum</name>
    <dbReference type="NCBI Taxonomy" id="1604902"/>
    <lineage>
        <taxon>Bacteria</taxon>
        <taxon>Bacillati</taxon>
        <taxon>Bacillota</taxon>
        <taxon>Clostridia</taxon>
        <taxon>Eubacteriales</taxon>
        <taxon>Clostridiaceae</taxon>
        <taxon>Clostridium</taxon>
    </lineage>
</organism>
<reference evidence="3 4" key="1">
    <citation type="journal article" date="2024" name="Int. J. Syst. Evol. Microbiol.">
        <title>Clostridium omnivorum sp. nov., isolated from anoxic soil under the treatment of reductive soil disinfestation.</title>
        <authorList>
            <person name="Ueki A."/>
            <person name="Tonouchi A."/>
            <person name="Kaku N."/>
            <person name="Honma S."/>
            <person name="Ueki K."/>
        </authorList>
    </citation>
    <scope>NUCLEOTIDE SEQUENCE [LARGE SCALE GENOMIC DNA]</scope>
    <source>
        <strain evidence="3 4">E14</strain>
    </source>
</reference>
<evidence type="ECO:0000256" key="1">
    <source>
        <dbReference type="ARBA" id="ARBA00022448"/>
    </source>
</evidence>
<dbReference type="Proteomes" id="UP001208567">
    <property type="component" value="Unassembled WGS sequence"/>
</dbReference>
<evidence type="ECO:0000313" key="3">
    <source>
        <dbReference type="EMBL" id="GLC32351.1"/>
    </source>
</evidence>
<keyword evidence="4" id="KW-1185">Reference proteome</keyword>
<proteinExistence type="predicted"/>
<dbReference type="PANTHER" id="PTHR34982">
    <property type="entry name" value="YOP PROTEINS TRANSLOCATION PROTEIN L"/>
    <property type="match status" value="1"/>
</dbReference>
<dbReference type="EMBL" id="BRXR01000001">
    <property type="protein sequence ID" value="GLC32351.1"/>
    <property type="molecule type" value="Genomic_DNA"/>
</dbReference>
<keyword evidence="2" id="KW-0653">Protein transport</keyword>
<keyword evidence="3" id="KW-0966">Cell projection</keyword>
<dbReference type="InterPro" id="IPR051472">
    <property type="entry name" value="T3SS_Stator/FliH"/>
</dbReference>
<sequence>MQSSYRVIKNNHVQSLGNKEISTEFIKVQDKEEIEENIKNNFESYETLVNTMMENARRKSDKILSSAYQEAQFVESDSRLKAEQIMQEAYSKGYEEGKAKGYEEAYNDNFPKVQQQCQSIKQQAEDILFEAKKTYELYLEQKKHEIKDFILETVETILKQSIQNEDSLEKMIYSALEDTKNAKCFIIKCHSMYVENLNSKKDIWREQLAFKGDIFVLKDDSLEPGSAVIDKGTGKVVVSIEYALDKLKELLEGNE</sequence>
<accession>A0ABQ5NAX0</accession>
<keyword evidence="3" id="KW-0282">Flagellum</keyword>
<keyword evidence="1" id="KW-0813">Transport</keyword>
<gene>
    <name evidence="3" type="primary">fliH</name>
    <name evidence="3" type="ORF">bsdE14_37610</name>
</gene>
<name>A0ABQ5NAX0_9CLOT</name>
<dbReference type="PANTHER" id="PTHR34982:SF1">
    <property type="entry name" value="FLAGELLAR ASSEMBLY PROTEIN FLIH"/>
    <property type="match status" value="1"/>
</dbReference>